<dbReference type="PANTHER" id="PTHR43787">
    <property type="entry name" value="FEMO COFACTOR BIOSYNTHESIS PROTEIN NIFB-RELATED"/>
    <property type="match status" value="1"/>
</dbReference>
<dbReference type="Pfam" id="PF04055">
    <property type="entry name" value="Radical_SAM"/>
    <property type="match status" value="1"/>
</dbReference>
<dbReference type="SFLD" id="SFLDS00029">
    <property type="entry name" value="Radical_SAM"/>
    <property type="match status" value="1"/>
</dbReference>
<keyword evidence="9" id="KW-1185">Reference proteome</keyword>
<organism evidence="8 9">
    <name type="scientific">Clostridium magnum DSM 2767</name>
    <dbReference type="NCBI Taxonomy" id="1121326"/>
    <lineage>
        <taxon>Bacteria</taxon>
        <taxon>Bacillati</taxon>
        <taxon>Bacillota</taxon>
        <taxon>Clostridia</taxon>
        <taxon>Eubacteriales</taxon>
        <taxon>Clostridiaceae</taxon>
        <taxon>Clostridium</taxon>
    </lineage>
</organism>
<reference evidence="8 9" key="1">
    <citation type="submission" date="2016-04" db="EMBL/GenBank/DDBJ databases">
        <title>Genome sequence of Clostridium magnum DSM 2767.</title>
        <authorList>
            <person name="Poehlein A."/>
            <person name="Uhlig R."/>
            <person name="Fischer R."/>
            <person name="Bahl H."/>
            <person name="Daniel R."/>
        </authorList>
    </citation>
    <scope>NUCLEOTIDE SEQUENCE [LARGE SCALE GENOMIC DNA]</scope>
    <source>
        <strain evidence="8 9">DSM 2767</strain>
    </source>
</reference>
<dbReference type="RefSeq" id="WP_066620669.1">
    <property type="nucleotide sequence ID" value="NZ_FQXL01000022.1"/>
</dbReference>
<evidence type="ECO:0000256" key="4">
    <source>
        <dbReference type="ARBA" id="ARBA00022723"/>
    </source>
</evidence>
<dbReference type="InterPro" id="IPR013785">
    <property type="entry name" value="Aldolase_TIM"/>
</dbReference>
<keyword evidence="3" id="KW-0949">S-adenosyl-L-methionine</keyword>
<evidence type="ECO:0000313" key="8">
    <source>
        <dbReference type="EMBL" id="KZL91835.1"/>
    </source>
</evidence>
<keyword evidence="6" id="KW-0411">Iron-sulfur</keyword>
<dbReference type="SUPFAM" id="SSF102114">
    <property type="entry name" value="Radical SAM enzymes"/>
    <property type="match status" value="1"/>
</dbReference>
<dbReference type="AlphaFoldDB" id="A0A161WJE3"/>
<evidence type="ECO:0000256" key="5">
    <source>
        <dbReference type="ARBA" id="ARBA00023004"/>
    </source>
</evidence>
<dbReference type="GO" id="GO:0003824">
    <property type="term" value="F:catalytic activity"/>
    <property type="evidence" value="ECO:0007669"/>
    <property type="project" value="InterPro"/>
</dbReference>
<dbReference type="EMBL" id="LWAE01000002">
    <property type="protein sequence ID" value="KZL91835.1"/>
    <property type="molecule type" value="Genomic_DNA"/>
</dbReference>
<dbReference type="PANTHER" id="PTHR43787:SF11">
    <property type="entry name" value="UPF0026 PROTEIN SLR1464"/>
    <property type="match status" value="1"/>
</dbReference>
<dbReference type="GO" id="GO:0046872">
    <property type="term" value="F:metal ion binding"/>
    <property type="evidence" value="ECO:0007669"/>
    <property type="project" value="UniProtKB-KW"/>
</dbReference>
<evidence type="ECO:0000256" key="1">
    <source>
        <dbReference type="ARBA" id="ARBA00001966"/>
    </source>
</evidence>
<dbReference type="GO" id="GO:0051539">
    <property type="term" value="F:4 iron, 4 sulfur cluster binding"/>
    <property type="evidence" value="ECO:0007669"/>
    <property type="project" value="UniProtKB-KW"/>
</dbReference>
<keyword evidence="2" id="KW-0004">4Fe-4S</keyword>
<dbReference type="STRING" id="1121326.CLMAG_16410"/>
<accession>A0A161WJE3</accession>
<evidence type="ECO:0000256" key="3">
    <source>
        <dbReference type="ARBA" id="ARBA00022691"/>
    </source>
</evidence>
<dbReference type="CDD" id="cd01335">
    <property type="entry name" value="Radical_SAM"/>
    <property type="match status" value="1"/>
</dbReference>
<evidence type="ECO:0000313" key="9">
    <source>
        <dbReference type="Proteomes" id="UP000076603"/>
    </source>
</evidence>
<dbReference type="Gene3D" id="3.20.20.70">
    <property type="entry name" value="Aldolase class I"/>
    <property type="match status" value="1"/>
</dbReference>
<comment type="caution">
    <text evidence="8">The sequence shown here is derived from an EMBL/GenBank/DDBJ whole genome shotgun (WGS) entry which is preliminary data.</text>
</comment>
<gene>
    <name evidence="8" type="ORF">CLMAG_16410</name>
</gene>
<dbReference type="InterPro" id="IPR007197">
    <property type="entry name" value="rSAM"/>
</dbReference>
<sequence>MSGFSYKDIYIEDGRRVLEVNILPEKHCNFDCIFCPIGRSQNKVDIQKSFDKIDSSLIELENMIENTKTELIFINSKGEALVNDKIGDIIDLIKSKGVPVRLLSNGYLLGRDEYIKIANKCDEVVGEIKVITEEDFQKVQRPIEGYTLEEYISNMVSFNKQYKGEFIFEITIIKGYNDDEKSIQKIKNIINEISPSKIIVARMEDERFKKKLGITDERFEEISKALINSLLHTTGPYT</sequence>
<feature type="domain" description="Radical SAM core" evidence="7">
    <location>
        <begin position="27"/>
        <end position="180"/>
    </location>
</feature>
<comment type="cofactor">
    <cofactor evidence="1">
        <name>[4Fe-4S] cluster</name>
        <dbReference type="ChEBI" id="CHEBI:49883"/>
    </cofactor>
</comment>
<evidence type="ECO:0000256" key="6">
    <source>
        <dbReference type="ARBA" id="ARBA00023014"/>
    </source>
</evidence>
<keyword evidence="5" id="KW-0408">Iron</keyword>
<name>A0A161WJE3_9CLOT</name>
<evidence type="ECO:0000259" key="7">
    <source>
        <dbReference type="Pfam" id="PF04055"/>
    </source>
</evidence>
<proteinExistence type="predicted"/>
<dbReference type="OrthoDB" id="9795504at2"/>
<dbReference type="PATRIC" id="fig|1121326.3.peg.1616"/>
<evidence type="ECO:0000256" key="2">
    <source>
        <dbReference type="ARBA" id="ARBA00022485"/>
    </source>
</evidence>
<dbReference type="Proteomes" id="UP000076603">
    <property type="component" value="Unassembled WGS sequence"/>
</dbReference>
<keyword evidence="4" id="KW-0479">Metal-binding</keyword>
<protein>
    <submittedName>
        <fullName evidence="8">Radical SAM superfamily protein</fullName>
    </submittedName>
</protein>
<dbReference type="InterPro" id="IPR058240">
    <property type="entry name" value="rSAM_sf"/>
</dbReference>